<evidence type="ECO:0000256" key="5">
    <source>
        <dbReference type="ARBA" id="ARBA00022801"/>
    </source>
</evidence>
<evidence type="ECO:0000256" key="4">
    <source>
        <dbReference type="ARBA" id="ARBA00022723"/>
    </source>
</evidence>
<gene>
    <name evidence="12" type="ORF">TSPGSL018_15758</name>
</gene>
<dbReference type="GO" id="GO:0046872">
    <property type="term" value="F:metal ion binding"/>
    <property type="evidence" value="ECO:0007669"/>
    <property type="project" value="UniProtKB-KW"/>
</dbReference>
<feature type="region of interest" description="Disordered" evidence="10">
    <location>
        <begin position="502"/>
        <end position="534"/>
    </location>
</feature>
<comment type="cofactor">
    <cofactor evidence="1">
        <name>Mn(2+)</name>
        <dbReference type="ChEBI" id="CHEBI:29035"/>
    </cofactor>
</comment>
<organism evidence="12">
    <name type="scientific">Tetraselmis sp. GSL018</name>
    <dbReference type="NCBI Taxonomy" id="582737"/>
    <lineage>
        <taxon>Eukaryota</taxon>
        <taxon>Viridiplantae</taxon>
        <taxon>Chlorophyta</taxon>
        <taxon>core chlorophytes</taxon>
        <taxon>Chlorodendrophyceae</taxon>
        <taxon>Chlorodendrales</taxon>
        <taxon>Chlorodendraceae</taxon>
        <taxon>Tetraselmis</taxon>
    </lineage>
</organism>
<name>A0A061R0R0_9CHLO</name>
<feature type="compositionally biased region" description="Polar residues" evidence="10">
    <location>
        <begin position="55"/>
        <end position="68"/>
    </location>
</feature>
<evidence type="ECO:0000256" key="7">
    <source>
        <dbReference type="ARBA" id="ARBA00022912"/>
    </source>
</evidence>
<feature type="compositionally biased region" description="Polar residues" evidence="10">
    <location>
        <begin position="106"/>
        <end position="116"/>
    </location>
</feature>
<evidence type="ECO:0000256" key="9">
    <source>
        <dbReference type="RuleBase" id="RU003465"/>
    </source>
</evidence>
<evidence type="ECO:0000256" key="8">
    <source>
        <dbReference type="ARBA" id="ARBA00023211"/>
    </source>
</evidence>
<keyword evidence="5 9" id="KW-0378">Hydrolase</keyword>
<sequence length="534" mass="57373">MYHQRHSGGQQSNGNTSSPVGSLRDRDRDQSGNALLAGQASPPYGNQFRSETRNLKNFTSPSLSPTIHKSSSVKSTGTSVRGTRPPEVKRSQAAGNPGSLRRPSSDFKSLSYSGRTSAGYGSPSGPSPSKVPPAGKAKPSAQVPDSSWRRYVSVPKEPEGGQAPLRGEHQSLANLNLRNSPGVAREVSFSVQTAPAGMDADRKLQVGKCKVCFSAATHPGCDAGGYEKENQDAWVIKENFGGREGIMFAVFDGHGYDGRKVSHALANKLPKMLAASDKFKADGFGEAATQACIDCNSAVKRLAAVNTELSGSTGIMAYLHPSGAQVTVANVGDSRCILGKADPGGTTEGIALSVDHNPMVPEEASRIRKFKGRISPFMNMGRPVGPPRVWLADRDIPGLCMTRSFGDNVAASIGVYSKPDIVTRRLEAEDKYLILCSDGLTEFMTNDEIISMAHKLALNGLSAKDIAAQLIREARRRWRHEEDDVVDDCTAIVVLLERSRADQPEERASTSSRGLPSTPRRVQQTMNMPRMSVH</sequence>
<evidence type="ECO:0000313" key="12">
    <source>
        <dbReference type="EMBL" id="JAC65558.1"/>
    </source>
</evidence>
<feature type="compositionally biased region" description="Low complexity" evidence="10">
    <location>
        <begin position="7"/>
        <end position="18"/>
    </location>
</feature>
<dbReference type="AlphaFoldDB" id="A0A061R0R0"/>
<keyword evidence="7 9" id="KW-0904">Protein phosphatase</keyword>
<dbReference type="InterPro" id="IPR036457">
    <property type="entry name" value="PPM-type-like_dom_sf"/>
</dbReference>
<feature type="compositionally biased region" description="Low complexity" evidence="10">
    <location>
        <begin position="132"/>
        <end position="141"/>
    </location>
</feature>
<comment type="similarity">
    <text evidence="9">Belongs to the PP2C family.</text>
</comment>
<dbReference type="GO" id="GO:0004722">
    <property type="term" value="F:protein serine/threonine phosphatase activity"/>
    <property type="evidence" value="ECO:0007669"/>
    <property type="project" value="UniProtKB-EC"/>
</dbReference>
<protein>
    <recommendedName>
        <fullName evidence="3">protein-serine/threonine phosphatase</fullName>
        <ecNumber evidence="3">3.1.3.16</ecNumber>
    </recommendedName>
</protein>
<proteinExistence type="inferred from homology"/>
<dbReference type="CDD" id="cd00143">
    <property type="entry name" value="PP2Cc"/>
    <property type="match status" value="1"/>
</dbReference>
<dbReference type="SMART" id="SM00332">
    <property type="entry name" value="PP2Cc"/>
    <property type="match status" value="1"/>
</dbReference>
<dbReference type="SMART" id="SM00331">
    <property type="entry name" value="PP2C_SIG"/>
    <property type="match status" value="1"/>
</dbReference>
<keyword evidence="6" id="KW-0460">Magnesium</keyword>
<dbReference type="PROSITE" id="PS01032">
    <property type="entry name" value="PPM_1"/>
    <property type="match status" value="1"/>
</dbReference>
<keyword evidence="8" id="KW-0464">Manganese</keyword>
<dbReference type="PANTHER" id="PTHR47992">
    <property type="entry name" value="PROTEIN PHOSPHATASE"/>
    <property type="match status" value="1"/>
</dbReference>
<comment type="cofactor">
    <cofactor evidence="2">
        <name>Mg(2+)</name>
        <dbReference type="ChEBI" id="CHEBI:18420"/>
    </cofactor>
</comment>
<feature type="domain" description="PPM-type phosphatase" evidence="11">
    <location>
        <begin position="216"/>
        <end position="496"/>
    </location>
</feature>
<evidence type="ECO:0000256" key="6">
    <source>
        <dbReference type="ARBA" id="ARBA00022842"/>
    </source>
</evidence>
<accession>A0A061R0R0</accession>
<dbReference type="PROSITE" id="PS51746">
    <property type="entry name" value="PPM_2"/>
    <property type="match status" value="1"/>
</dbReference>
<reference evidence="12" key="1">
    <citation type="submission" date="2014-05" db="EMBL/GenBank/DDBJ databases">
        <title>The transcriptome of the halophilic microalga Tetraselmis sp. GSL018 isolated from the Great Salt Lake, Utah.</title>
        <authorList>
            <person name="Jinkerson R.E."/>
            <person name="D'Adamo S."/>
            <person name="Posewitz M.C."/>
        </authorList>
    </citation>
    <scope>NUCLEOTIDE SEQUENCE</scope>
    <source>
        <strain evidence="12">GSL018</strain>
    </source>
</reference>
<evidence type="ECO:0000256" key="3">
    <source>
        <dbReference type="ARBA" id="ARBA00013081"/>
    </source>
</evidence>
<evidence type="ECO:0000256" key="1">
    <source>
        <dbReference type="ARBA" id="ARBA00001936"/>
    </source>
</evidence>
<evidence type="ECO:0000256" key="10">
    <source>
        <dbReference type="SAM" id="MobiDB-lite"/>
    </source>
</evidence>
<keyword evidence="4" id="KW-0479">Metal-binding</keyword>
<dbReference type="InterPro" id="IPR000222">
    <property type="entry name" value="PP2C_BS"/>
</dbReference>
<dbReference type="EC" id="3.1.3.16" evidence="3"/>
<dbReference type="Pfam" id="PF00481">
    <property type="entry name" value="PP2C"/>
    <property type="match status" value="1"/>
</dbReference>
<feature type="compositionally biased region" description="Low complexity" evidence="10">
    <location>
        <begin position="69"/>
        <end position="82"/>
    </location>
</feature>
<evidence type="ECO:0000256" key="2">
    <source>
        <dbReference type="ARBA" id="ARBA00001946"/>
    </source>
</evidence>
<evidence type="ECO:0000259" key="11">
    <source>
        <dbReference type="PROSITE" id="PS51746"/>
    </source>
</evidence>
<dbReference type="Gene3D" id="3.60.40.10">
    <property type="entry name" value="PPM-type phosphatase domain"/>
    <property type="match status" value="1"/>
</dbReference>
<dbReference type="EMBL" id="GBEZ01021171">
    <property type="protein sequence ID" value="JAC65558.1"/>
    <property type="molecule type" value="Transcribed_RNA"/>
</dbReference>
<feature type="compositionally biased region" description="Polar residues" evidence="10">
    <location>
        <begin position="509"/>
        <end position="527"/>
    </location>
</feature>
<dbReference type="InterPro" id="IPR015655">
    <property type="entry name" value="PP2C"/>
</dbReference>
<dbReference type="SUPFAM" id="SSF81606">
    <property type="entry name" value="PP2C-like"/>
    <property type="match status" value="1"/>
</dbReference>
<dbReference type="InterPro" id="IPR001932">
    <property type="entry name" value="PPM-type_phosphatase-like_dom"/>
</dbReference>
<feature type="region of interest" description="Disordered" evidence="10">
    <location>
        <begin position="1"/>
        <end position="148"/>
    </location>
</feature>